<dbReference type="InterPro" id="IPR032466">
    <property type="entry name" value="Metal_Hydrolase"/>
</dbReference>
<dbReference type="SUPFAM" id="SSF51556">
    <property type="entry name" value="Metallo-dependent hydrolases"/>
    <property type="match status" value="1"/>
</dbReference>
<feature type="domain" description="Amidohydrolase 3" evidence="2">
    <location>
        <begin position="74"/>
        <end position="580"/>
    </location>
</feature>
<dbReference type="Pfam" id="PF07969">
    <property type="entry name" value="Amidohydro_3"/>
    <property type="match status" value="1"/>
</dbReference>
<dbReference type="GO" id="GO:0016810">
    <property type="term" value="F:hydrolase activity, acting on carbon-nitrogen (but not peptide) bonds"/>
    <property type="evidence" value="ECO:0007669"/>
    <property type="project" value="InterPro"/>
</dbReference>
<keyword evidence="3" id="KW-0378">Hydrolase</keyword>
<organism evidence="3 4">
    <name type="scientific">Falsochrobactrum shanghaiense</name>
    <dbReference type="NCBI Taxonomy" id="2201899"/>
    <lineage>
        <taxon>Bacteria</taxon>
        <taxon>Pseudomonadati</taxon>
        <taxon>Pseudomonadota</taxon>
        <taxon>Alphaproteobacteria</taxon>
        <taxon>Hyphomicrobiales</taxon>
        <taxon>Brucellaceae</taxon>
        <taxon>Falsochrobactrum</taxon>
    </lineage>
</organism>
<evidence type="ECO:0000313" key="3">
    <source>
        <dbReference type="EMBL" id="PWL16542.1"/>
    </source>
</evidence>
<dbReference type="OrthoDB" id="9811399at2"/>
<dbReference type="PANTHER" id="PTHR22642">
    <property type="entry name" value="IMIDAZOLONEPROPIONASE"/>
    <property type="match status" value="1"/>
</dbReference>
<name>A0A316J3M9_9HYPH</name>
<dbReference type="PANTHER" id="PTHR22642:SF2">
    <property type="entry name" value="PROTEIN LONG AFTER FAR-RED 3"/>
    <property type="match status" value="1"/>
</dbReference>
<dbReference type="Gene3D" id="3.10.310.70">
    <property type="match status" value="1"/>
</dbReference>
<dbReference type="SUPFAM" id="SSF51338">
    <property type="entry name" value="Composite domain of metallo-dependent hydrolases"/>
    <property type="match status" value="1"/>
</dbReference>
<dbReference type="InterPro" id="IPR011059">
    <property type="entry name" value="Metal-dep_hydrolase_composite"/>
</dbReference>
<evidence type="ECO:0000259" key="2">
    <source>
        <dbReference type="Pfam" id="PF07969"/>
    </source>
</evidence>
<accession>A0A316J3M9</accession>
<dbReference type="InterPro" id="IPR013108">
    <property type="entry name" value="Amidohydro_3"/>
</dbReference>
<reference evidence="3 4" key="1">
    <citation type="submission" date="2018-05" db="EMBL/GenBank/DDBJ databases">
        <title>Comparative genomic sequence analysis between strain HN4 and CCM 8460T (Falsochrobactrum ovis) will provide more evidence to prove that HN4 is a new species of Falsochrobactrum.</title>
        <authorList>
            <person name="Lyu W."/>
            <person name="Sun L."/>
            <person name="Yao L."/>
        </authorList>
    </citation>
    <scope>NUCLEOTIDE SEQUENCE [LARGE SCALE GENOMIC DNA]</scope>
    <source>
        <strain evidence="3 4">HN4</strain>
    </source>
</reference>
<dbReference type="Gene3D" id="2.30.40.10">
    <property type="entry name" value="Urease, subunit C, domain 1"/>
    <property type="match status" value="1"/>
</dbReference>
<comment type="caution">
    <text evidence="3">The sequence shown here is derived from an EMBL/GenBank/DDBJ whole genome shotgun (WGS) entry which is preliminary data.</text>
</comment>
<protein>
    <submittedName>
        <fullName evidence="3">Amidohydrolase</fullName>
    </submittedName>
</protein>
<keyword evidence="4" id="KW-1185">Reference proteome</keyword>
<evidence type="ECO:0000256" key="1">
    <source>
        <dbReference type="SAM" id="SignalP"/>
    </source>
</evidence>
<dbReference type="EMBL" id="QGDB01000008">
    <property type="protein sequence ID" value="PWL16542.1"/>
    <property type="molecule type" value="Genomic_DNA"/>
</dbReference>
<dbReference type="CDD" id="cd01300">
    <property type="entry name" value="YtcJ_like"/>
    <property type="match status" value="1"/>
</dbReference>
<sequence length="587" mass="63800">MCSVTVLRAGAAVVIFLLGVQVACAAPETIFINARIFTADETMPTAQAIAVENGRILAVGEQNKVLQYKGSQTQLVDLQDRRVLPGLIDAHTHAIIGALAELSPNLEDEAMDIAVLSQKVEKWLEESNKNEEDPLVIFGANPATWSDPDSLQQMFDSNRWQEKPLVLMGSDLHTAWANRAMLEKKAGIDADFVSRLAPERRHTIGIGPDDKPNGVLIDAGVDLVTIHMPAPDDDLLLKAGQYAINNNNRYGITAWMDPAANAGPGETLFSRALASTGTGILPAYRLLSEKGQLTAHVAALLVASPQSDIADLDQLDVVRQKFQGIKNLTMPGIKIFADGVLEYPAQSAAILGNYTNSGKQGEMLLNAPGLNALVDAADERGWLVHIHALGDRAVRESLDAFEAARKKRESGVIHSITHLQLVNEKDHARFAPLNVIAVMQLHWAEVDNYLLDLVKPYISDAEFMGQYPARSLQERGAIIAGASDWPISTANPWEAMHHAMIRGGPDGGLNPEERLDVETMLLAYTRHAAQAIGLAHEIGTLTAGKQADFIVVDRDVLEVDVELLRQTKVLETYFAGKKVYESGLAPE</sequence>
<proteinExistence type="predicted"/>
<dbReference type="Gene3D" id="3.20.20.140">
    <property type="entry name" value="Metal-dependent hydrolases"/>
    <property type="match status" value="1"/>
</dbReference>
<feature type="signal peptide" evidence="1">
    <location>
        <begin position="1"/>
        <end position="25"/>
    </location>
</feature>
<gene>
    <name evidence="3" type="ORF">DKP76_16295</name>
</gene>
<dbReference type="AlphaFoldDB" id="A0A316J3M9"/>
<dbReference type="Proteomes" id="UP000245865">
    <property type="component" value="Unassembled WGS sequence"/>
</dbReference>
<keyword evidence="1" id="KW-0732">Signal</keyword>
<feature type="chain" id="PRO_5016266161" evidence="1">
    <location>
        <begin position="26"/>
        <end position="587"/>
    </location>
</feature>
<evidence type="ECO:0000313" key="4">
    <source>
        <dbReference type="Proteomes" id="UP000245865"/>
    </source>
</evidence>
<dbReference type="InterPro" id="IPR033932">
    <property type="entry name" value="YtcJ-like"/>
</dbReference>